<name>A0A239AV92_9BACT</name>
<keyword evidence="3" id="KW-1185">Reference proteome</keyword>
<dbReference type="SUPFAM" id="SSF52540">
    <property type="entry name" value="P-loop containing nucleoside triphosphate hydrolases"/>
    <property type="match status" value="2"/>
</dbReference>
<reference evidence="3" key="1">
    <citation type="submission" date="2017-06" db="EMBL/GenBank/DDBJ databases">
        <authorList>
            <person name="Varghese N."/>
            <person name="Submissions S."/>
        </authorList>
    </citation>
    <scope>NUCLEOTIDE SEQUENCE [LARGE SCALE GENOMIC DNA]</scope>
    <source>
        <strain evidence="3">DSM 28041</strain>
    </source>
</reference>
<dbReference type="GO" id="GO:0005524">
    <property type="term" value="F:ATP binding"/>
    <property type="evidence" value="ECO:0007669"/>
    <property type="project" value="InterPro"/>
</dbReference>
<dbReference type="RefSeq" id="WP_089334220.1">
    <property type="nucleotide sequence ID" value="NZ_FZNS01000015.1"/>
</dbReference>
<feature type="domain" description="Helicase/UvrB N-terminal" evidence="1">
    <location>
        <begin position="2"/>
        <end position="190"/>
    </location>
</feature>
<accession>A0A239AV92</accession>
<organism evidence="2 3">
    <name type="scientific">Hymenobacter mucosus</name>
    <dbReference type="NCBI Taxonomy" id="1411120"/>
    <lineage>
        <taxon>Bacteria</taxon>
        <taxon>Pseudomonadati</taxon>
        <taxon>Bacteroidota</taxon>
        <taxon>Cytophagia</taxon>
        <taxon>Cytophagales</taxon>
        <taxon>Hymenobacteraceae</taxon>
        <taxon>Hymenobacter</taxon>
    </lineage>
</organism>
<protein>
    <submittedName>
        <fullName evidence="2">Type III restriction enzyme</fullName>
    </submittedName>
</protein>
<dbReference type="GO" id="GO:0003677">
    <property type="term" value="F:DNA binding"/>
    <property type="evidence" value="ECO:0007669"/>
    <property type="project" value="InterPro"/>
</dbReference>
<evidence type="ECO:0000313" key="3">
    <source>
        <dbReference type="Proteomes" id="UP000198310"/>
    </source>
</evidence>
<dbReference type="InterPro" id="IPR027417">
    <property type="entry name" value="P-loop_NTPase"/>
</dbReference>
<sequence>MLTLRPYQAKAVDRLLDETYSLLARPVRRQKLVFKAPTGAGKTVVMAEFLSRLAEELTDRPELPVRQLAFIWIAPGHLHLQSYGALRQYFADTRAIHPVQFDDLTENHLRPNELLFLNWQSISSDKNLLVKDNEQQRNLASLVAQTKVRETQIVVVLDEAHLFASKGDKAQKVLNQLQAWVEVDVSATPFYKSDNQVVINREDVVRAEMIKRGVVLNPDLDANLQKGGDALNIVLLKLAIKRRQELADAYRAAGKDINPLLLIQLPSDTAKESALDRTIRDTMLAHLEGVEGITKDNGRLAVWLSGEKANLSGLEKATNPVEVLLFKQAIALGWDCPRAAVLLIFRELKQESFSIQTVGRILRMPEQQHYADERLNLGYVYTDLAKNNIKIEPDSADYLSLNKADRRADYAPLLLPAEHVTNQREQRNRLSSQFRAIFYKAAEARWEIARELLPGGQPFEEANEALLHKRGMHTEVDSIDIVIPANVTIHVVEVGQTAVDAGHQQKFAKTPFERQQLLQRFCRERCGIYAPAESTPVLQMALISLFEEYLGWDENRATKFILYPQNHTEIGALIDDALAAHTNYQQQKPGNARTLETVTWDVPVFEYYNDHYDEYDAPTHALQPTFLRRRADGHLADSKEELLFIQFLEDDFNAPHLQWWYKNGAGTRTDFAVVYSRTERGETRLAPFFVDFIILFANGTLGVFDTKTLDSDPHLVAKHNALHAWIAKRNTEQPGSTIGGVLIRDKTLWKYSTEPLSDNYSLTGWQVLNPALLAASVTA</sequence>
<evidence type="ECO:0000313" key="2">
    <source>
        <dbReference type="EMBL" id="SNR99500.1"/>
    </source>
</evidence>
<dbReference type="GO" id="GO:0016787">
    <property type="term" value="F:hydrolase activity"/>
    <property type="evidence" value="ECO:0007669"/>
    <property type="project" value="InterPro"/>
</dbReference>
<evidence type="ECO:0000259" key="1">
    <source>
        <dbReference type="Pfam" id="PF04851"/>
    </source>
</evidence>
<gene>
    <name evidence="2" type="ORF">SAMN06269173_11565</name>
</gene>
<dbReference type="InterPro" id="IPR006935">
    <property type="entry name" value="Helicase/UvrB_N"/>
</dbReference>
<dbReference type="AlphaFoldDB" id="A0A239AV92"/>
<dbReference type="Pfam" id="PF04851">
    <property type="entry name" value="ResIII"/>
    <property type="match status" value="1"/>
</dbReference>
<dbReference type="EMBL" id="FZNS01000015">
    <property type="protein sequence ID" value="SNR99500.1"/>
    <property type="molecule type" value="Genomic_DNA"/>
</dbReference>
<proteinExistence type="predicted"/>
<dbReference type="Gene3D" id="3.40.50.300">
    <property type="entry name" value="P-loop containing nucleotide triphosphate hydrolases"/>
    <property type="match status" value="2"/>
</dbReference>
<dbReference type="Proteomes" id="UP000198310">
    <property type="component" value="Unassembled WGS sequence"/>
</dbReference>